<dbReference type="KEGG" id="bpx:BUPH_06211"/>
<feature type="signal peptide" evidence="4">
    <location>
        <begin position="1"/>
        <end position="45"/>
    </location>
</feature>
<dbReference type="InterPro" id="IPR025997">
    <property type="entry name" value="SBP_2_dom"/>
</dbReference>
<proteinExistence type="inferred from homology"/>
<dbReference type="PROSITE" id="PS51318">
    <property type="entry name" value="TAT"/>
    <property type="match status" value="1"/>
</dbReference>
<organism evidence="6 7">
    <name type="scientific">Paraburkholderia phenoliruptrix BR3459a</name>
    <dbReference type="NCBI Taxonomy" id="1229205"/>
    <lineage>
        <taxon>Bacteria</taxon>
        <taxon>Pseudomonadati</taxon>
        <taxon>Pseudomonadota</taxon>
        <taxon>Betaproteobacteria</taxon>
        <taxon>Burkholderiales</taxon>
        <taxon>Burkholderiaceae</taxon>
        <taxon>Paraburkholderia</taxon>
    </lineage>
</organism>
<feature type="domain" description="Periplasmic binding protein" evidence="5">
    <location>
        <begin position="57"/>
        <end position="313"/>
    </location>
</feature>
<reference evidence="6 7" key="1">
    <citation type="journal article" date="2012" name="J. Bacteriol.">
        <title>Complete Genome Sequence of Burkholderia phenoliruptrix BR3459a (CLA1), a Heat-Tolerant, Nitrogen-Fixing Symbiont of Mimosa flocculosa.</title>
        <authorList>
            <person name="de Oliveira Cunha C."/>
            <person name="Goda Zuleta L.F."/>
            <person name="Paula de Almeida L.G."/>
            <person name="Prioli Ciapina L."/>
            <person name="Lustrino Borges W."/>
            <person name="Pitard R.M."/>
            <person name="Baldani J.I."/>
            <person name="Straliotto R."/>
            <person name="de Faria S.M."/>
            <person name="Hungria M."/>
            <person name="Sousa Cavada B."/>
            <person name="Mercante F.M."/>
            <person name="Ribeiro de Vasconcelos A.T."/>
        </authorList>
    </citation>
    <scope>NUCLEOTIDE SEQUENCE [LARGE SCALE GENOMIC DNA]</scope>
    <source>
        <strain evidence="6 7">BR3459a</strain>
    </source>
</reference>
<dbReference type="GO" id="GO:0030246">
    <property type="term" value="F:carbohydrate binding"/>
    <property type="evidence" value="ECO:0007669"/>
    <property type="project" value="UniProtKB-ARBA"/>
</dbReference>
<dbReference type="GO" id="GO:0030313">
    <property type="term" value="C:cell envelope"/>
    <property type="evidence" value="ECO:0007669"/>
    <property type="project" value="UniProtKB-SubCell"/>
</dbReference>
<dbReference type="Gene3D" id="3.40.50.2300">
    <property type="match status" value="2"/>
</dbReference>
<comment type="subcellular location">
    <subcellularLocation>
        <location evidence="1">Cell envelope</location>
    </subcellularLocation>
</comment>
<dbReference type="CDD" id="cd06309">
    <property type="entry name" value="PBP1_galactofuranose_YtfQ-like"/>
    <property type="match status" value="1"/>
</dbReference>
<dbReference type="AlphaFoldDB" id="K0DZJ2"/>
<keyword evidence="6" id="KW-0813">Transport</keyword>
<dbReference type="Pfam" id="PF13407">
    <property type="entry name" value="Peripla_BP_4"/>
    <property type="match status" value="1"/>
</dbReference>
<protein>
    <submittedName>
        <fullName evidence="6">Simple sugar transport system substrate-binding protein</fullName>
    </submittedName>
</protein>
<dbReference type="PANTHER" id="PTHR46847">
    <property type="entry name" value="D-ALLOSE-BINDING PERIPLASMIC PROTEIN-RELATED"/>
    <property type="match status" value="1"/>
</dbReference>
<comment type="similarity">
    <text evidence="2">Belongs to the bacterial solute-binding protein 2 family.</text>
</comment>
<evidence type="ECO:0000259" key="5">
    <source>
        <dbReference type="Pfam" id="PF13407"/>
    </source>
</evidence>
<accession>K0DZJ2</accession>
<dbReference type="Proteomes" id="UP000010105">
    <property type="component" value="Chromosome 2"/>
</dbReference>
<dbReference type="EMBL" id="CP003864">
    <property type="protein sequence ID" value="AFT89543.1"/>
    <property type="molecule type" value="Genomic_DNA"/>
</dbReference>
<dbReference type="InterPro" id="IPR006311">
    <property type="entry name" value="TAT_signal"/>
</dbReference>
<evidence type="ECO:0000256" key="4">
    <source>
        <dbReference type="SAM" id="SignalP"/>
    </source>
</evidence>
<evidence type="ECO:0000313" key="7">
    <source>
        <dbReference type="Proteomes" id="UP000010105"/>
    </source>
</evidence>
<name>K0DZJ2_9BURK</name>
<dbReference type="eggNOG" id="COG1879">
    <property type="taxonomic scope" value="Bacteria"/>
</dbReference>
<dbReference type="PATRIC" id="fig|1229205.11.peg.6148"/>
<dbReference type="SUPFAM" id="SSF53822">
    <property type="entry name" value="Periplasmic binding protein-like I"/>
    <property type="match status" value="1"/>
</dbReference>
<dbReference type="STRING" id="1229205.BUPH_06211"/>
<sequence length="340" mass="36432">MDRLHNNDQETVMANTRRAACRALGALAMCAGFGALTLATPGAHAEDKQITLGFAQVGAESAWRTANTESVKSAAADAKIKLKFSDAQQKQENQIKAIRSYIAQKVDVIAFSPVVESGWEPVLREAKAAKIPVILTDRNIDVKDTSLYVTMIGSDFLEEGRRGGKWLADHYKDAQGPINIAELQGTVGSAPANDRHAGLIEVIKSDPKFKIIASQSGDFTLAGGKQVMEAFIKSYGNKINVVYAHNDDMALGAIQAMEEAGMHPGKDVVVVSFDATKGGFQAMAAGKMNVDVECSPLLGPQLMSAVKDVVAGKPLPKRILTEETVFPMSVAAQTLPTRKY</sequence>
<dbReference type="InterPro" id="IPR028082">
    <property type="entry name" value="Peripla_BP_I"/>
</dbReference>
<feature type="chain" id="PRO_5003832778" evidence="4">
    <location>
        <begin position="46"/>
        <end position="340"/>
    </location>
</feature>
<evidence type="ECO:0000256" key="2">
    <source>
        <dbReference type="ARBA" id="ARBA00007639"/>
    </source>
</evidence>
<evidence type="ECO:0000256" key="1">
    <source>
        <dbReference type="ARBA" id="ARBA00004196"/>
    </source>
</evidence>
<gene>
    <name evidence="6" type="ORF">BUPH_06211</name>
</gene>
<dbReference type="PANTHER" id="PTHR46847:SF3">
    <property type="entry name" value="GALACTOFURANOSE-BINDING PROTEIN YTFQ"/>
    <property type="match status" value="1"/>
</dbReference>
<keyword evidence="3 4" id="KW-0732">Signal</keyword>
<keyword evidence="6" id="KW-0762">Sugar transport</keyword>
<evidence type="ECO:0000313" key="6">
    <source>
        <dbReference type="EMBL" id="AFT89543.1"/>
    </source>
</evidence>
<dbReference type="HOGENOM" id="CLU_037628_3_2_4"/>
<evidence type="ECO:0000256" key="3">
    <source>
        <dbReference type="ARBA" id="ARBA00022729"/>
    </source>
</evidence>